<proteinExistence type="predicted"/>
<evidence type="ECO:0000256" key="5">
    <source>
        <dbReference type="ARBA" id="ARBA00025466"/>
    </source>
</evidence>
<reference evidence="8" key="1">
    <citation type="submission" date="2022-01" db="EMBL/GenBank/DDBJ databases">
        <authorList>
            <person name="King R."/>
        </authorList>
    </citation>
    <scope>NUCLEOTIDE SEQUENCE</scope>
</reference>
<evidence type="ECO:0000256" key="3">
    <source>
        <dbReference type="ARBA" id="ARBA00023015"/>
    </source>
</evidence>
<accession>A0A9P0CHT0</accession>
<evidence type="ECO:0000259" key="7">
    <source>
        <dbReference type="Pfam" id="PF13873"/>
    </source>
</evidence>
<dbReference type="PANTHER" id="PTHR21411">
    <property type="entry name" value="APONTIC"/>
    <property type="match status" value="1"/>
</dbReference>
<evidence type="ECO:0000313" key="8">
    <source>
        <dbReference type="EMBL" id="CAH1100913.1"/>
    </source>
</evidence>
<feature type="region of interest" description="Disordered" evidence="6">
    <location>
        <begin position="151"/>
        <end position="182"/>
    </location>
</feature>
<gene>
    <name evidence="8" type="ORF">PSYICH_LOCUS1736</name>
</gene>
<name>A0A9P0CHT0_9CUCU</name>
<feature type="compositionally biased region" description="Basic and acidic residues" evidence="6">
    <location>
        <begin position="161"/>
        <end position="173"/>
    </location>
</feature>
<sequence length="306" mass="35389">MDITENKKKRSRAPNYTYKEKEILLNIILQYKEIIENKKTNGVAINEKKETWTKIWEEFNAASPSLVPRPLESIKKYYDKLKEDLRKRKGDLKKELYKTGGGVSNIPNELPGDELLLSIVHEHTVYGMNTNFDSDGPAEVLQDETSLFDDRFEMNESNDIAEDRSEKSEEKQDNPTNGDVSNIMKQNSELEFSPRDSKPNAVLKRNIEKVYTPSSSINLKKKKTELSRRRPTVIRTLTSSRLGEKYEQLVNKKLELVECYKKEHLLRMQSLELDIALKKRQLEAGTTSATHNSNSVFLEDQTINFL</sequence>
<keyword evidence="4" id="KW-0804">Transcription</keyword>
<evidence type="ECO:0000256" key="2">
    <source>
        <dbReference type="ARBA" id="ARBA00016807"/>
    </source>
</evidence>
<dbReference type="Proteomes" id="UP001153636">
    <property type="component" value="Chromosome 10"/>
</dbReference>
<keyword evidence="9" id="KW-1185">Reference proteome</keyword>
<evidence type="ECO:0000256" key="4">
    <source>
        <dbReference type="ARBA" id="ARBA00023163"/>
    </source>
</evidence>
<comment type="function">
    <text evidence="5">Involved in transvection phenomena (= synapsis-dependent gene expression), where the synaptic pairing of chromosomes carrying genes with which zeste interacts influences the expression of these genes. Zeste binds to DNA and stimulates transcription from a nearby promoter.</text>
</comment>
<protein>
    <recommendedName>
        <fullName evidence="2">Regulatory protein zeste</fullName>
    </recommendedName>
</protein>
<dbReference type="EMBL" id="OV651822">
    <property type="protein sequence ID" value="CAH1100913.1"/>
    <property type="molecule type" value="Genomic_DNA"/>
</dbReference>
<dbReference type="AlphaFoldDB" id="A0A9P0CHT0"/>
<dbReference type="Pfam" id="PF13873">
    <property type="entry name" value="Myb_DNA-bind_5"/>
    <property type="match status" value="1"/>
</dbReference>
<keyword evidence="3" id="KW-0805">Transcription regulation</keyword>
<dbReference type="OrthoDB" id="6783928at2759"/>
<feature type="domain" description="Myb/SANT-like DNA-binding" evidence="7">
    <location>
        <begin position="12"/>
        <end position="88"/>
    </location>
</feature>
<evidence type="ECO:0000256" key="1">
    <source>
        <dbReference type="ARBA" id="ARBA00011764"/>
    </source>
</evidence>
<comment type="subunit">
    <text evidence="1">Self-associates forming complexes of several hundred monomers.</text>
</comment>
<evidence type="ECO:0000313" key="9">
    <source>
        <dbReference type="Proteomes" id="UP001153636"/>
    </source>
</evidence>
<organism evidence="8 9">
    <name type="scientific">Psylliodes chrysocephalus</name>
    <dbReference type="NCBI Taxonomy" id="3402493"/>
    <lineage>
        <taxon>Eukaryota</taxon>
        <taxon>Metazoa</taxon>
        <taxon>Ecdysozoa</taxon>
        <taxon>Arthropoda</taxon>
        <taxon>Hexapoda</taxon>
        <taxon>Insecta</taxon>
        <taxon>Pterygota</taxon>
        <taxon>Neoptera</taxon>
        <taxon>Endopterygota</taxon>
        <taxon>Coleoptera</taxon>
        <taxon>Polyphaga</taxon>
        <taxon>Cucujiformia</taxon>
        <taxon>Chrysomeloidea</taxon>
        <taxon>Chrysomelidae</taxon>
        <taxon>Galerucinae</taxon>
        <taxon>Alticini</taxon>
        <taxon>Psylliodes</taxon>
    </lineage>
</organism>
<dbReference type="PANTHER" id="PTHR21411:SF0">
    <property type="entry name" value="REGULATORY PROTEIN ZESTE"/>
    <property type="match status" value="1"/>
</dbReference>
<dbReference type="InterPro" id="IPR028002">
    <property type="entry name" value="Myb_DNA-bind_5"/>
</dbReference>
<evidence type="ECO:0000256" key="6">
    <source>
        <dbReference type="SAM" id="MobiDB-lite"/>
    </source>
</evidence>